<evidence type="ECO:0000313" key="4">
    <source>
        <dbReference type="Proteomes" id="UP000709295"/>
    </source>
</evidence>
<evidence type="ECO:0000256" key="1">
    <source>
        <dbReference type="ARBA" id="ARBA00022448"/>
    </source>
</evidence>
<evidence type="ECO:0000256" key="2">
    <source>
        <dbReference type="SAM" id="Phobius"/>
    </source>
</evidence>
<reference evidence="3" key="1">
    <citation type="submission" date="2021-01" db="EMBL/GenBank/DDBJ databases">
        <title>Phytophthora aleatoria, a newly-described species from Pinus radiata is distinct from Phytophthora cactorum isolates based on comparative genomics.</title>
        <authorList>
            <person name="Mcdougal R."/>
            <person name="Panda P."/>
            <person name="Williams N."/>
            <person name="Studholme D.J."/>
        </authorList>
    </citation>
    <scope>NUCLEOTIDE SEQUENCE</scope>
    <source>
        <strain evidence="3">NZFS 4037</strain>
    </source>
</reference>
<feature type="transmembrane region" description="Helical" evidence="2">
    <location>
        <begin position="246"/>
        <end position="264"/>
    </location>
</feature>
<keyword evidence="2" id="KW-0812">Transmembrane</keyword>
<protein>
    <submittedName>
        <fullName evidence="3">Uncharacterized protein</fullName>
    </submittedName>
</protein>
<dbReference type="PANTHER" id="PTHR19241">
    <property type="entry name" value="ATP-BINDING CASSETTE TRANSPORTER"/>
    <property type="match status" value="1"/>
</dbReference>
<accession>A0A8J5IM52</accession>
<keyword evidence="4" id="KW-1185">Reference proteome</keyword>
<keyword evidence="2" id="KW-1133">Transmembrane helix</keyword>
<dbReference type="Proteomes" id="UP000709295">
    <property type="component" value="Unassembled WGS sequence"/>
</dbReference>
<evidence type="ECO:0000313" key="3">
    <source>
        <dbReference type="EMBL" id="KAG6965700.1"/>
    </source>
</evidence>
<name>A0A8J5IM52_9STRA</name>
<dbReference type="AlphaFoldDB" id="A0A8J5IM52"/>
<gene>
    <name evidence="3" type="ORF">JG688_00007078</name>
</gene>
<keyword evidence="1" id="KW-0813">Transport</keyword>
<comment type="caution">
    <text evidence="3">The sequence shown here is derived from an EMBL/GenBank/DDBJ whole genome shotgun (WGS) entry which is preliminary data.</text>
</comment>
<dbReference type="EMBL" id="JAENGY010000329">
    <property type="protein sequence ID" value="KAG6965700.1"/>
    <property type="molecule type" value="Genomic_DNA"/>
</dbReference>
<keyword evidence="2" id="KW-0472">Membrane</keyword>
<proteinExistence type="predicted"/>
<feature type="transmembrane region" description="Helical" evidence="2">
    <location>
        <begin position="136"/>
        <end position="159"/>
    </location>
</feature>
<sequence>MTPAVSSNPLSSDKTFYYYLEVFVEYHSPSVVSCNNVLAATVQDAGLQQQTRNHQDLENPEDFKKANSVATGMIFFNVSSTNYRHDLFSIVQFQRQARQQITISFQLRKVFYKQQNCFRTTSYAIAESVVHIPVNVAVSFVLGTFYYLRVVFVSIFGLFDGRLLLKKGGCTPYFGDLGVDSVKMLEYLASIPGTMEIRPQYNTTTFMLEVVGAGIGCDVKDYSVEYKNSELCRLNRERTLELAERMFLIPLYAIIFGTTFYQLSAASVAKINSHIGFIYNNMDFIGVVNLMTVLEVTLSLWFTDYLIIVIILFVTIEY</sequence>
<organism evidence="3 4">
    <name type="scientific">Phytophthora aleatoria</name>
    <dbReference type="NCBI Taxonomy" id="2496075"/>
    <lineage>
        <taxon>Eukaryota</taxon>
        <taxon>Sar</taxon>
        <taxon>Stramenopiles</taxon>
        <taxon>Oomycota</taxon>
        <taxon>Peronosporomycetes</taxon>
        <taxon>Peronosporales</taxon>
        <taxon>Peronosporaceae</taxon>
        <taxon>Phytophthora</taxon>
    </lineage>
</organism>
<feature type="transmembrane region" description="Helical" evidence="2">
    <location>
        <begin position="284"/>
        <end position="314"/>
    </location>
</feature>